<protein>
    <recommendedName>
        <fullName evidence="9">4-hydroxy-tetrahydrodipicolinate reductase</fullName>
        <ecNumber evidence="9">1.17.1.8</ecNumber>
    </recommendedName>
</protein>
<proteinExistence type="inferred from homology"/>
<dbReference type="InterPro" id="IPR023940">
    <property type="entry name" value="DHDPR_bac"/>
</dbReference>
<keyword evidence="6" id="KW-0520">NAD</keyword>
<evidence type="ECO:0000256" key="10">
    <source>
        <dbReference type="ARBA" id="ARBA00049080"/>
    </source>
</evidence>
<dbReference type="PIRSF" id="PIRSF000161">
    <property type="entry name" value="DHPR"/>
    <property type="match status" value="1"/>
</dbReference>
<evidence type="ECO:0000313" key="15">
    <source>
        <dbReference type="Proteomes" id="UP000603545"/>
    </source>
</evidence>
<gene>
    <name evidence="14" type="primary">dapB</name>
    <name evidence="14" type="ORF">H8E80_01855</name>
</gene>
<dbReference type="GO" id="GO:0009089">
    <property type="term" value="P:lysine biosynthetic process via diaminopimelate"/>
    <property type="evidence" value="ECO:0007669"/>
    <property type="project" value="InterPro"/>
</dbReference>
<evidence type="ECO:0000256" key="5">
    <source>
        <dbReference type="ARBA" id="ARBA00023002"/>
    </source>
</evidence>
<dbReference type="Gene3D" id="3.40.50.720">
    <property type="entry name" value="NAD(P)-binding Rossmann-like Domain"/>
    <property type="match status" value="1"/>
</dbReference>
<dbReference type="AlphaFoldDB" id="A0A8J6T6K5"/>
<feature type="domain" description="Dihydrodipicolinate reductase C-terminal" evidence="13">
    <location>
        <begin position="136"/>
        <end position="273"/>
    </location>
</feature>
<evidence type="ECO:0000259" key="12">
    <source>
        <dbReference type="Pfam" id="PF01113"/>
    </source>
</evidence>
<dbReference type="InterPro" id="IPR022663">
    <property type="entry name" value="DapB_C"/>
</dbReference>
<dbReference type="InterPro" id="IPR036291">
    <property type="entry name" value="NAD(P)-bd_dom_sf"/>
</dbReference>
<keyword evidence="4" id="KW-0220">Diaminopimelate biosynthesis</keyword>
<dbReference type="Pfam" id="PF05173">
    <property type="entry name" value="DapB_C"/>
    <property type="match status" value="1"/>
</dbReference>
<evidence type="ECO:0000256" key="3">
    <source>
        <dbReference type="ARBA" id="ARBA00022857"/>
    </source>
</evidence>
<reference evidence="14 15" key="1">
    <citation type="submission" date="2020-08" db="EMBL/GenBank/DDBJ databases">
        <title>Bridging the membrane lipid divide: bacteria of the FCB group superphylum have the potential to synthesize archaeal ether lipids.</title>
        <authorList>
            <person name="Villanueva L."/>
            <person name="Von Meijenfeldt F.A.B."/>
            <person name="Westbye A.B."/>
            <person name="Yadav S."/>
            <person name="Hopmans E.C."/>
            <person name="Dutilh B.E."/>
            <person name="Sinninghe Damste J.S."/>
        </authorList>
    </citation>
    <scope>NUCLEOTIDE SEQUENCE [LARGE SCALE GENOMIC DNA]</scope>
    <source>
        <strain evidence="14">NIOZ-UU82</strain>
    </source>
</reference>
<dbReference type="CDD" id="cd02274">
    <property type="entry name" value="DHDPR_N"/>
    <property type="match status" value="1"/>
</dbReference>
<dbReference type="InterPro" id="IPR011859">
    <property type="entry name" value="Dihydrodipicolinate_Rdtase_pln"/>
</dbReference>
<dbReference type="GO" id="GO:0070402">
    <property type="term" value="F:NADPH binding"/>
    <property type="evidence" value="ECO:0007669"/>
    <property type="project" value="InterPro"/>
</dbReference>
<evidence type="ECO:0000313" key="14">
    <source>
        <dbReference type="EMBL" id="MBC8198779.1"/>
    </source>
</evidence>
<dbReference type="GO" id="GO:0008839">
    <property type="term" value="F:4-hydroxy-tetrahydrodipicolinate reductase"/>
    <property type="evidence" value="ECO:0007669"/>
    <property type="project" value="UniProtKB-EC"/>
</dbReference>
<dbReference type="GO" id="GO:0019877">
    <property type="term" value="P:diaminopimelate biosynthetic process"/>
    <property type="evidence" value="ECO:0007669"/>
    <property type="project" value="UniProtKB-KW"/>
</dbReference>
<feature type="domain" description="Dihydrodipicolinate reductase N-terminal" evidence="12">
    <location>
        <begin position="4"/>
        <end position="129"/>
    </location>
</feature>
<evidence type="ECO:0000256" key="2">
    <source>
        <dbReference type="ARBA" id="ARBA00022605"/>
    </source>
</evidence>
<evidence type="ECO:0000256" key="1">
    <source>
        <dbReference type="ARBA" id="ARBA00006642"/>
    </source>
</evidence>
<comment type="catalytic activity">
    <reaction evidence="11">
        <text>(S)-2,3,4,5-tetrahydrodipicolinate + NAD(+) + H2O = (2S,4S)-4-hydroxy-2,3,4,5-tetrahydrodipicolinate + NADH + H(+)</text>
        <dbReference type="Rhea" id="RHEA:35323"/>
        <dbReference type="ChEBI" id="CHEBI:15377"/>
        <dbReference type="ChEBI" id="CHEBI:15378"/>
        <dbReference type="ChEBI" id="CHEBI:16845"/>
        <dbReference type="ChEBI" id="CHEBI:57540"/>
        <dbReference type="ChEBI" id="CHEBI:57945"/>
        <dbReference type="ChEBI" id="CHEBI:67139"/>
        <dbReference type="EC" id="1.17.1.8"/>
    </reaction>
</comment>
<organism evidence="14 15">
    <name type="scientific">Candidatus Desulfaltia bathyphila</name>
    <dbReference type="NCBI Taxonomy" id="2841697"/>
    <lineage>
        <taxon>Bacteria</taxon>
        <taxon>Pseudomonadati</taxon>
        <taxon>Thermodesulfobacteriota</taxon>
        <taxon>Desulfobacteria</taxon>
        <taxon>Desulfobacterales</taxon>
        <taxon>Desulfobacterales incertae sedis</taxon>
        <taxon>Candidatus Desulfaltia</taxon>
    </lineage>
</organism>
<evidence type="ECO:0000256" key="11">
    <source>
        <dbReference type="ARBA" id="ARBA00049396"/>
    </source>
</evidence>
<keyword evidence="7" id="KW-0457">Lysine biosynthesis</keyword>
<evidence type="ECO:0000259" key="13">
    <source>
        <dbReference type="Pfam" id="PF05173"/>
    </source>
</evidence>
<dbReference type="InterPro" id="IPR000846">
    <property type="entry name" value="DapB_N"/>
</dbReference>
<name>A0A8J6T6K5_9BACT</name>
<comment type="pathway">
    <text evidence="8">Amino-acid biosynthesis; L-lysine biosynthesis via DAP pathway; (S)-tetrahydrodipicolinate from L-aspartate: step 4/4.</text>
</comment>
<evidence type="ECO:0000256" key="9">
    <source>
        <dbReference type="ARBA" id="ARBA00038983"/>
    </source>
</evidence>
<keyword evidence="3" id="KW-0521">NADP</keyword>
<dbReference type="Pfam" id="PF01113">
    <property type="entry name" value="DapB_N"/>
    <property type="match status" value="1"/>
</dbReference>
<dbReference type="NCBIfam" id="TIGR02130">
    <property type="entry name" value="dapB_plant"/>
    <property type="match status" value="1"/>
</dbReference>
<keyword evidence="2" id="KW-0028">Amino-acid biosynthesis</keyword>
<dbReference type="Gene3D" id="3.30.360.10">
    <property type="entry name" value="Dihydrodipicolinate Reductase, domain 2"/>
    <property type="match status" value="1"/>
</dbReference>
<dbReference type="PANTHER" id="PTHR20836">
    <property type="entry name" value="DIHYDRODIPICOLINATE REDUCTASE"/>
    <property type="match status" value="1"/>
</dbReference>
<dbReference type="SUPFAM" id="SSF51735">
    <property type="entry name" value="NAD(P)-binding Rossmann-fold domains"/>
    <property type="match status" value="1"/>
</dbReference>
<sequence length="277" mass="31229">MNRMKIMVNGIPGNMAVNVAKHVLDDEKFELISYSFTGPEIAETQYVIDSLSITLIQPEKRNQAITEIVDTGGFFVSVDYTHPLAVNGNAEFYCKHNLPFVMGTTGGDRKLLEDTIKKSSIPAVVAPNMAKQIVGFQAMMEYGAKSFPDLFKGYSLQVKESHQKGKADTSGTAKAMIRYFNEFGMPFNEEEIIMERDPETQKVKWGISEEYLSGHGWHTYTLISEDQTVRFEFTHNVNGRDIYAKGTLDAISYLYKRIEEGAKGRMFTMIDVLKELG</sequence>
<evidence type="ECO:0000256" key="6">
    <source>
        <dbReference type="ARBA" id="ARBA00023027"/>
    </source>
</evidence>
<comment type="catalytic activity">
    <reaction evidence="10">
        <text>(S)-2,3,4,5-tetrahydrodipicolinate + NADP(+) + H2O = (2S,4S)-4-hydroxy-2,3,4,5-tetrahydrodipicolinate + NADPH + H(+)</text>
        <dbReference type="Rhea" id="RHEA:35331"/>
        <dbReference type="ChEBI" id="CHEBI:15377"/>
        <dbReference type="ChEBI" id="CHEBI:15378"/>
        <dbReference type="ChEBI" id="CHEBI:16845"/>
        <dbReference type="ChEBI" id="CHEBI:57783"/>
        <dbReference type="ChEBI" id="CHEBI:58349"/>
        <dbReference type="ChEBI" id="CHEBI:67139"/>
        <dbReference type="EC" id="1.17.1.8"/>
    </reaction>
</comment>
<comment type="similarity">
    <text evidence="1">Belongs to the DapB family.</text>
</comment>
<evidence type="ECO:0000256" key="7">
    <source>
        <dbReference type="ARBA" id="ARBA00023154"/>
    </source>
</evidence>
<comment type="caution">
    <text evidence="14">The sequence shown here is derived from an EMBL/GenBank/DDBJ whole genome shotgun (WGS) entry which is preliminary data.</text>
</comment>
<dbReference type="EC" id="1.17.1.8" evidence="9"/>
<evidence type="ECO:0000256" key="8">
    <source>
        <dbReference type="ARBA" id="ARBA00037922"/>
    </source>
</evidence>
<dbReference type="Proteomes" id="UP000603545">
    <property type="component" value="Unassembled WGS sequence"/>
</dbReference>
<dbReference type="EMBL" id="JACNLL010000024">
    <property type="protein sequence ID" value="MBC8198779.1"/>
    <property type="molecule type" value="Genomic_DNA"/>
</dbReference>
<evidence type="ECO:0000256" key="4">
    <source>
        <dbReference type="ARBA" id="ARBA00022915"/>
    </source>
</evidence>
<keyword evidence="5 14" id="KW-0560">Oxidoreductase</keyword>
<accession>A0A8J6T6K5</accession>
<dbReference type="PANTHER" id="PTHR20836:SF0">
    <property type="entry name" value="4-HYDROXY-TETRAHYDRODIPICOLINATE REDUCTASE 1, CHLOROPLASTIC-RELATED"/>
    <property type="match status" value="1"/>
</dbReference>